<keyword evidence="1" id="KW-0472">Membrane</keyword>
<proteinExistence type="predicted"/>
<evidence type="ECO:0000313" key="2">
    <source>
        <dbReference type="EMBL" id="MPR33600.1"/>
    </source>
</evidence>
<protein>
    <submittedName>
        <fullName evidence="2">Uncharacterized protein</fullName>
    </submittedName>
</protein>
<name>A0A7C9BEE4_9BACT</name>
<dbReference type="EMBL" id="WHLY01000002">
    <property type="protein sequence ID" value="MPR33600.1"/>
    <property type="molecule type" value="Genomic_DNA"/>
</dbReference>
<comment type="caution">
    <text evidence="2">The sequence shown here is derived from an EMBL/GenBank/DDBJ whole genome shotgun (WGS) entry which is preliminary data.</text>
</comment>
<gene>
    <name evidence="2" type="ORF">GBK04_09520</name>
</gene>
<reference evidence="2 3" key="1">
    <citation type="submission" date="2019-10" db="EMBL/GenBank/DDBJ databases">
        <title>Draft Genome Sequence of Cytophagaceae sp. SJW1-29.</title>
        <authorList>
            <person name="Choi A."/>
        </authorList>
    </citation>
    <scope>NUCLEOTIDE SEQUENCE [LARGE SCALE GENOMIC DNA]</scope>
    <source>
        <strain evidence="2 3">SJW1-29</strain>
    </source>
</reference>
<evidence type="ECO:0000256" key="1">
    <source>
        <dbReference type="SAM" id="Phobius"/>
    </source>
</evidence>
<dbReference type="Proteomes" id="UP000479293">
    <property type="component" value="Unassembled WGS sequence"/>
</dbReference>
<keyword evidence="1" id="KW-1133">Transmembrane helix</keyword>
<organism evidence="2 3">
    <name type="scientific">Salmonirosea aquatica</name>
    <dbReference type="NCBI Taxonomy" id="2654236"/>
    <lineage>
        <taxon>Bacteria</taxon>
        <taxon>Pseudomonadati</taxon>
        <taxon>Bacteroidota</taxon>
        <taxon>Cytophagia</taxon>
        <taxon>Cytophagales</taxon>
        <taxon>Spirosomataceae</taxon>
        <taxon>Salmonirosea</taxon>
    </lineage>
</organism>
<sequence>MAEIKIEKKKPIWPWLLAALVVLALLAYVFMYDNDDRLAENDQETTDLIDNTNAGTSSNPDPAVASYVQYVKNDPDKMGLDHSYANEALTRLAEAVKAKADQIGYDATTDLNQVKEYADKIATDPFETSHANSIRKATDMVTTTLQNMQQAQYPQLSGEVDELRQASAAIDPDVLTLDQKQAVKAYFDKASDVLQDMN</sequence>
<accession>A0A7C9BEE4</accession>
<dbReference type="AlphaFoldDB" id="A0A7C9BEE4"/>
<dbReference type="RefSeq" id="WP_152758984.1">
    <property type="nucleotide sequence ID" value="NZ_WHLY01000002.1"/>
</dbReference>
<keyword evidence="1" id="KW-0812">Transmembrane</keyword>
<evidence type="ECO:0000313" key="3">
    <source>
        <dbReference type="Proteomes" id="UP000479293"/>
    </source>
</evidence>
<feature type="transmembrane region" description="Helical" evidence="1">
    <location>
        <begin position="12"/>
        <end position="31"/>
    </location>
</feature>
<keyword evidence="3" id="KW-1185">Reference proteome</keyword>